<evidence type="ECO:0000259" key="1">
    <source>
        <dbReference type="PROSITE" id="PS51819"/>
    </source>
</evidence>
<dbReference type="AlphaFoldDB" id="A0ABD5ZR06"/>
<dbReference type="PANTHER" id="PTHR46036:SF5">
    <property type="entry name" value="LACTOYLGLUTATHIONE LYASE"/>
    <property type="match status" value="1"/>
</dbReference>
<dbReference type="InterPro" id="IPR004360">
    <property type="entry name" value="Glyas_Fos-R_dOase_dom"/>
</dbReference>
<dbReference type="RefSeq" id="WP_276234205.1">
    <property type="nucleotide sequence ID" value="NZ_CP119802.1"/>
</dbReference>
<feature type="domain" description="VOC" evidence="1">
    <location>
        <begin position="4"/>
        <end position="126"/>
    </location>
</feature>
<protein>
    <submittedName>
        <fullName evidence="2">VOC family protein</fullName>
    </submittedName>
</protein>
<gene>
    <name evidence="2" type="ORF">ACFQJ4_12090</name>
</gene>
<dbReference type="EMBL" id="JBHTAP010000001">
    <property type="protein sequence ID" value="MFC7236056.1"/>
    <property type="molecule type" value="Genomic_DNA"/>
</dbReference>
<dbReference type="Gene3D" id="3.10.180.10">
    <property type="entry name" value="2,3-Dihydroxybiphenyl 1,2-Dioxygenase, domain 1"/>
    <property type="match status" value="2"/>
</dbReference>
<evidence type="ECO:0000313" key="3">
    <source>
        <dbReference type="Proteomes" id="UP001596398"/>
    </source>
</evidence>
<dbReference type="PANTHER" id="PTHR46036">
    <property type="entry name" value="LACTOYLGLUTATHIONE LYASE"/>
    <property type="match status" value="1"/>
</dbReference>
<keyword evidence="3" id="KW-1185">Reference proteome</keyword>
<dbReference type="InterPro" id="IPR037523">
    <property type="entry name" value="VOC_core"/>
</dbReference>
<reference evidence="2 3" key="1">
    <citation type="journal article" date="2019" name="Int. J. Syst. Evol. Microbiol.">
        <title>The Global Catalogue of Microorganisms (GCM) 10K type strain sequencing project: providing services to taxonomists for standard genome sequencing and annotation.</title>
        <authorList>
            <consortium name="The Broad Institute Genomics Platform"/>
            <consortium name="The Broad Institute Genome Sequencing Center for Infectious Disease"/>
            <person name="Wu L."/>
            <person name="Ma J."/>
        </authorList>
    </citation>
    <scope>NUCLEOTIDE SEQUENCE [LARGE SCALE GENOMIC DNA]</scope>
    <source>
        <strain evidence="2 3">DT85</strain>
    </source>
</reference>
<proteinExistence type="predicted"/>
<feature type="domain" description="VOC" evidence="1">
    <location>
        <begin position="133"/>
        <end position="253"/>
    </location>
</feature>
<dbReference type="Proteomes" id="UP001596398">
    <property type="component" value="Unassembled WGS sequence"/>
</dbReference>
<dbReference type="Pfam" id="PF00903">
    <property type="entry name" value="Glyoxalase"/>
    <property type="match status" value="2"/>
</dbReference>
<dbReference type="InterPro" id="IPR029068">
    <property type="entry name" value="Glyas_Bleomycin-R_OHBP_Dase"/>
</dbReference>
<organism evidence="2 3">
    <name type="scientific">Halosegnis marinus</name>
    <dbReference type="NCBI Taxonomy" id="3034023"/>
    <lineage>
        <taxon>Archaea</taxon>
        <taxon>Methanobacteriati</taxon>
        <taxon>Methanobacteriota</taxon>
        <taxon>Stenosarchaea group</taxon>
        <taxon>Halobacteria</taxon>
        <taxon>Halobacteriales</taxon>
        <taxon>Natronomonadaceae</taxon>
        <taxon>Halosegnis</taxon>
    </lineage>
</organism>
<accession>A0ABD5ZR06</accession>
<dbReference type="GeneID" id="79267762"/>
<dbReference type="PROSITE" id="PS51819">
    <property type="entry name" value="VOC"/>
    <property type="match status" value="2"/>
</dbReference>
<comment type="caution">
    <text evidence="2">The sequence shown here is derived from an EMBL/GenBank/DDBJ whole genome shotgun (WGS) entry which is preliminary data.</text>
</comment>
<name>A0ABD5ZR06_9EURY</name>
<evidence type="ECO:0000313" key="2">
    <source>
        <dbReference type="EMBL" id="MFC7236056.1"/>
    </source>
</evidence>
<dbReference type="SUPFAM" id="SSF54593">
    <property type="entry name" value="Glyoxalase/Bleomycin resistance protein/Dihydroxybiphenyl dioxygenase"/>
    <property type="match status" value="2"/>
</dbReference>
<sequence>MYAPLDHVMMRVSDLDESLDWYTTHLNYEEKGRWEADTFTNVYLGPEDAHEAGAVLELTSNHDSEPEEVGDAWGHIAVRVPEGELQERYDELMDGGVEDYRDPESCGNRYAFVKDPDGHEIEIVKRDYGPLYSLDHTMIRVEDADEALGFWTRKFEYEHVGRWESDTFANYFMTPADAPQESMALELTYNYDGREYTMGDAWGHLAVQVEDLDEAWDQLMTREADDHRDPAACDDLYAFTFDNEGHEIELLESHVTND</sequence>